<keyword evidence="3" id="KW-1185">Reference proteome</keyword>
<dbReference type="SUPFAM" id="SSF52096">
    <property type="entry name" value="ClpP/crotonase"/>
    <property type="match status" value="1"/>
</dbReference>
<accession>A0A1T5AG07</accession>
<dbReference type="EMBL" id="FUYR01000001">
    <property type="protein sequence ID" value="SKB33573.1"/>
    <property type="molecule type" value="Genomic_DNA"/>
</dbReference>
<sequence length="507" mass="54512">MIIKSTIQKLVILTFGVLIGFSACKKDPKPTPTPVTPPVVTPPTRAELTKDSIFLYAAQTYYWNEPFPSYDAFKPRSYASNQAVLDAIIKLPGTGKPVDKYSFLDDGSVSSELGGVSGDYGFSVFYNGTTPTSDLRIKYVSPNSPAAGKGLKRGYRITKINGRTELSTGADANVAFVSDAVFGSANTVSLTVQKPNGTTEDVVVNRGTYATTPIFHTSVLTAGSKKVGYIVFNSFTTNSRDALTAKMAEFTAAGVTELVVDLRYNGGGSVATADVFTNLIAPASLNGTTMYTTFWTKTMQDGKASILSNQPLTDGNGKLQPFTGGVNGVYATYADIDYKPAANREVFAKVGSANISKVYFLVLSGTASASELLINNLKPHMDVKLIGRTTYGKPVGFFAIGIDKLDLYIPQFETKNSQNVGGYYTGMTPDFTVADDVTKDFGDKTESLLAAALSYSEKGTFSLIKPNTTISSVKPMSVKEAEVMTDKLDGNRFRGMSYDKKLKLKQK</sequence>
<dbReference type="AlphaFoldDB" id="A0A1T5AG07"/>
<proteinExistence type="predicted"/>
<dbReference type="GO" id="GO:0030288">
    <property type="term" value="C:outer membrane-bounded periplasmic space"/>
    <property type="evidence" value="ECO:0007669"/>
    <property type="project" value="TreeGrafter"/>
</dbReference>
<organism evidence="2 3">
    <name type="scientific">Daejeonella lutea</name>
    <dbReference type="NCBI Taxonomy" id="572036"/>
    <lineage>
        <taxon>Bacteria</taxon>
        <taxon>Pseudomonadati</taxon>
        <taxon>Bacteroidota</taxon>
        <taxon>Sphingobacteriia</taxon>
        <taxon>Sphingobacteriales</taxon>
        <taxon>Sphingobacteriaceae</taxon>
        <taxon>Daejeonella</taxon>
    </lineage>
</organism>
<dbReference type="InterPro" id="IPR005151">
    <property type="entry name" value="Tail-specific_protease"/>
</dbReference>
<evidence type="ECO:0000259" key="1">
    <source>
        <dbReference type="PROSITE" id="PS50106"/>
    </source>
</evidence>
<name>A0A1T5AG07_9SPHI</name>
<gene>
    <name evidence="2" type="ORF">SAMN05661099_0656</name>
</gene>
<dbReference type="SMART" id="SM00228">
    <property type="entry name" value="PDZ"/>
    <property type="match status" value="1"/>
</dbReference>
<reference evidence="3" key="1">
    <citation type="submission" date="2017-02" db="EMBL/GenBank/DDBJ databases">
        <authorList>
            <person name="Varghese N."/>
            <person name="Submissions S."/>
        </authorList>
    </citation>
    <scope>NUCLEOTIDE SEQUENCE [LARGE SCALE GENOMIC DNA]</scope>
    <source>
        <strain evidence="3">DSM 22385</strain>
    </source>
</reference>
<dbReference type="PROSITE" id="PS50106">
    <property type="entry name" value="PDZ"/>
    <property type="match status" value="1"/>
</dbReference>
<dbReference type="InterPro" id="IPR036034">
    <property type="entry name" value="PDZ_sf"/>
</dbReference>
<dbReference type="Pfam" id="PF03572">
    <property type="entry name" value="Peptidase_S41"/>
    <property type="match status" value="1"/>
</dbReference>
<evidence type="ECO:0000313" key="2">
    <source>
        <dbReference type="EMBL" id="SKB33573.1"/>
    </source>
</evidence>
<dbReference type="InterPro" id="IPR029045">
    <property type="entry name" value="ClpP/crotonase-like_dom_sf"/>
</dbReference>
<protein>
    <submittedName>
        <fullName evidence="2">Peptidase family S41</fullName>
    </submittedName>
</protein>
<dbReference type="Gene3D" id="3.90.226.10">
    <property type="entry name" value="2-enoyl-CoA Hydratase, Chain A, domain 1"/>
    <property type="match status" value="1"/>
</dbReference>
<dbReference type="CDD" id="cd07561">
    <property type="entry name" value="Peptidase_S41_CPP_like"/>
    <property type="match status" value="1"/>
</dbReference>
<dbReference type="Gene3D" id="2.30.42.10">
    <property type="match status" value="1"/>
</dbReference>
<dbReference type="GO" id="GO:0004175">
    <property type="term" value="F:endopeptidase activity"/>
    <property type="evidence" value="ECO:0007669"/>
    <property type="project" value="TreeGrafter"/>
</dbReference>
<dbReference type="GO" id="GO:0008236">
    <property type="term" value="F:serine-type peptidase activity"/>
    <property type="evidence" value="ECO:0007669"/>
    <property type="project" value="InterPro"/>
</dbReference>
<dbReference type="InterPro" id="IPR001478">
    <property type="entry name" value="PDZ"/>
</dbReference>
<dbReference type="PROSITE" id="PS51257">
    <property type="entry name" value="PROKAR_LIPOPROTEIN"/>
    <property type="match status" value="1"/>
</dbReference>
<dbReference type="GO" id="GO:0007165">
    <property type="term" value="P:signal transduction"/>
    <property type="evidence" value="ECO:0007669"/>
    <property type="project" value="TreeGrafter"/>
</dbReference>
<dbReference type="Proteomes" id="UP000189981">
    <property type="component" value="Unassembled WGS sequence"/>
</dbReference>
<feature type="domain" description="PDZ" evidence="1">
    <location>
        <begin position="117"/>
        <end position="196"/>
    </location>
</feature>
<dbReference type="OrthoDB" id="7168509at2"/>
<dbReference type="PANTHER" id="PTHR32060">
    <property type="entry name" value="TAIL-SPECIFIC PROTEASE"/>
    <property type="match status" value="1"/>
</dbReference>
<dbReference type="GO" id="GO:0006508">
    <property type="term" value="P:proteolysis"/>
    <property type="evidence" value="ECO:0007669"/>
    <property type="project" value="InterPro"/>
</dbReference>
<dbReference type="Gene3D" id="3.30.750.170">
    <property type="match status" value="1"/>
</dbReference>
<dbReference type="STRING" id="572036.SAMN05661099_0656"/>
<dbReference type="RefSeq" id="WP_079701217.1">
    <property type="nucleotide sequence ID" value="NZ_FUYR01000001.1"/>
</dbReference>
<evidence type="ECO:0000313" key="3">
    <source>
        <dbReference type="Proteomes" id="UP000189981"/>
    </source>
</evidence>
<dbReference type="SUPFAM" id="SSF50156">
    <property type="entry name" value="PDZ domain-like"/>
    <property type="match status" value="1"/>
</dbReference>
<dbReference type="PANTHER" id="PTHR32060:SF30">
    <property type="entry name" value="CARBOXY-TERMINAL PROCESSING PROTEASE CTPA"/>
    <property type="match status" value="1"/>
</dbReference>